<feature type="region of interest" description="Disordered" evidence="1">
    <location>
        <begin position="129"/>
        <end position="159"/>
    </location>
</feature>
<feature type="compositionally biased region" description="Acidic residues" evidence="1">
    <location>
        <begin position="132"/>
        <end position="141"/>
    </location>
</feature>
<feature type="region of interest" description="Disordered" evidence="1">
    <location>
        <begin position="56"/>
        <end position="116"/>
    </location>
</feature>
<proteinExistence type="predicted"/>
<comment type="caution">
    <text evidence="2">The sequence shown here is derived from an EMBL/GenBank/DDBJ whole genome shotgun (WGS) entry which is preliminary data.</text>
</comment>
<evidence type="ECO:0000256" key="1">
    <source>
        <dbReference type="SAM" id="MobiDB-lite"/>
    </source>
</evidence>
<keyword evidence="3" id="KW-1185">Reference proteome</keyword>
<reference evidence="2 3" key="1">
    <citation type="submission" date="2019-06" db="EMBL/GenBank/DDBJ databases">
        <title>A chromosomal-level reference genome of Carpinus fangiana (Coryloideae, Betulaceae).</title>
        <authorList>
            <person name="Yang X."/>
            <person name="Wang Z."/>
            <person name="Zhang L."/>
            <person name="Hao G."/>
            <person name="Liu J."/>
            <person name="Yang Y."/>
        </authorList>
    </citation>
    <scope>NUCLEOTIDE SEQUENCE [LARGE SCALE GENOMIC DNA]</scope>
    <source>
        <strain evidence="2">Cfa_2016G</strain>
        <tissue evidence="2">Leaf</tissue>
    </source>
</reference>
<dbReference type="AlphaFoldDB" id="A0A5N6KXR9"/>
<protein>
    <submittedName>
        <fullName evidence="2">Uncharacterized protein</fullName>
    </submittedName>
</protein>
<feature type="compositionally biased region" description="Basic and acidic residues" evidence="1">
    <location>
        <begin position="73"/>
        <end position="92"/>
    </location>
</feature>
<accession>A0A5N6KXR9</accession>
<feature type="compositionally biased region" description="Acidic residues" evidence="1">
    <location>
        <begin position="93"/>
        <end position="108"/>
    </location>
</feature>
<evidence type="ECO:0000313" key="3">
    <source>
        <dbReference type="Proteomes" id="UP000327013"/>
    </source>
</evidence>
<dbReference type="OrthoDB" id="1701437at2759"/>
<sequence>MGSSQTDITNPYEAIPCGCKYCFVCLAQRLEAEDGEGWTCLRCGEIVKQCKPWNGDVVEEKGRSGSGKSVSFAEHEEPSEKDFQSLEPKPVEDLEDREAEMETEIEEETQQRSSTLLADSAEWAKLTASAALDDDDAESTDDYQGSTALEEDSDLLHDE</sequence>
<gene>
    <name evidence="2" type="ORF">FH972_024333</name>
</gene>
<dbReference type="Proteomes" id="UP000327013">
    <property type="component" value="Unassembled WGS sequence"/>
</dbReference>
<organism evidence="2 3">
    <name type="scientific">Carpinus fangiana</name>
    <dbReference type="NCBI Taxonomy" id="176857"/>
    <lineage>
        <taxon>Eukaryota</taxon>
        <taxon>Viridiplantae</taxon>
        <taxon>Streptophyta</taxon>
        <taxon>Embryophyta</taxon>
        <taxon>Tracheophyta</taxon>
        <taxon>Spermatophyta</taxon>
        <taxon>Magnoliopsida</taxon>
        <taxon>eudicotyledons</taxon>
        <taxon>Gunneridae</taxon>
        <taxon>Pentapetalae</taxon>
        <taxon>rosids</taxon>
        <taxon>fabids</taxon>
        <taxon>Fagales</taxon>
        <taxon>Betulaceae</taxon>
        <taxon>Carpinus</taxon>
    </lineage>
</organism>
<evidence type="ECO:0000313" key="2">
    <source>
        <dbReference type="EMBL" id="KAB8360595.1"/>
    </source>
</evidence>
<dbReference type="EMBL" id="VIBQ01000017">
    <property type="protein sequence ID" value="KAB8360595.1"/>
    <property type="molecule type" value="Genomic_DNA"/>
</dbReference>
<name>A0A5N6KXR9_9ROSI</name>